<reference evidence="4 5" key="1">
    <citation type="submission" date="2020-05" db="EMBL/GenBank/DDBJ databases">
        <title>Azospirillum oleiclasticum sp. nov, a nitrogen-fixing and heavy crude oil-emulsifying bacterium isolated from the crude oil of Yumen Oilfield.</title>
        <authorList>
            <person name="Wu D."/>
            <person name="Cai M."/>
            <person name="Zhang X."/>
        </authorList>
    </citation>
    <scope>NUCLEOTIDE SEQUENCE [LARGE SCALE GENOMIC DNA]</scope>
    <source>
        <strain evidence="4 5">ROY-1-1-2</strain>
    </source>
</reference>
<organism evidence="4 5">
    <name type="scientific">Azospirillum oleiclasticum</name>
    <dbReference type="NCBI Taxonomy" id="2735135"/>
    <lineage>
        <taxon>Bacteria</taxon>
        <taxon>Pseudomonadati</taxon>
        <taxon>Pseudomonadota</taxon>
        <taxon>Alphaproteobacteria</taxon>
        <taxon>Rhodospirillales</taxon>
        <taxon>Azospirillaceae</taxon>
        <taxon>Azospirillum</taxon>
    </lineage>
</organism>
<dbReference type="RefSeq" id="WP_180286553.1">
    <property type="nucleotide sequence ID" value="NZ_JABFDB010000045.1"/>
</dbReference>
<comment type="caution">
    <text evidence="4">The sequence shown here is derived from an EMBL/GenBank/DDBJ whole genome shotgun (WGS) entry which is preliminary data.</text>
</comment>
<keyword evidence="3" id="KW-0808">Transferase</keyword>
<dbReference type="EMBL" id="JABFDB010000045">
    <property type="protein sequence ID" value="NYZ24781.1"/>
    <property type="molecule type" value="Genomic_DNA"/>
</dbReference>
<evidence type="ECO:0000256" key="1">
    <source>
        <dbReference type="ARBA" id="ARBA00009481"/>
    </source>
</evidence>
<evidence type="ECO:0000256" key="2">
    <source>
        <dbReference type="ARBA" id="ARBA00022676"/>
    </source>
</evidence>
<proteinExistence type="inferred from homology"/>
<dbReference type="SUPFAM" id="SSF53756">
    <property type="entry name" value="UDP-Glycosyltransferase/glycogen phosphorylase"/>
    <property type="match status" value="1"/>
</dbReference>
<accession>A0ABX2TKL9</accession>
<sequence length="379" mass="40520">MRVVFINPNSSHPYDAATPLHSPLAGSETAQCHLAAAVAARGHDVRMVTATPAPSDVRGVWCLPLPAGPEAMTGADAVVVTSDAAAALDLRRTLPAATAVIAWEHNFWQANAASHDAALHTLVDIDGHVLCVSDWHRDNYVTAGGLDPTRVHVLRNAIAPGFAGLFAPGDPILRAKAWPPLLAFTSVPYKGLEGALSWFGRLRGRQPAVTLNVFSSFDIYPSDNRHRHNPAWPALYDRCRAQPGVNYVGAVPQPRLARALRGVSILFYPCAVPETSGIAVMEAMAAGCLVITNEQGAMRETLAGFGALVAPRDGMLRCDDFLAATESALSSFADADARLEAHLRRQVDHITTSARWERRAEEFEALLERIAGPGAGARA</sequence>
<gene>
    <name evidence="4" type="ORF">HND93_34190</name>
</gene>
<evidence type="ECO:0000313" key="5">
    <source>
        <dbReference type="Proteomes" id="UP000584642"/>
    </source>
</evidence>
<keyword evidence="2" id="KW-0328">Glycosyltransferase</keyword>
<dbReference type="Pfam" id="PF13692">
    <property type="entry name" value="Glyco_trans_1_4"/>
    <property type="match status" value="1"/>
</dbReference>
<dbReference type="PANTHER" id="PTHR12526:SF640">
    <property type="entry name" value="COLANIC ACID BIOSYNTHESIS GLYCOSYLTRANSFERASE WCAL-RELATED"/>
    <property type="match status" value="1"/>
</dbReference>
<name>A0ABX2TKL9_9PROT</name>
<keyword evidence="5" id="KW-1185">Reference proteome</keyword>
<protein>
    <submittedName>
        <fullName evidence="4">Glycosyltransferase family 4 protein</fullName>
    </submittedName>
</protein>
<comment type="similarity">
    <text evidence="1">Belongs to the glycosyltransferase group 1 family. Glycosyltransferase 4 subfamily.</text>
</comment>
<evidence type="ECO:0000313" key="4">
    <source>
        <dbReference type="EMBL" id="NYZ24781.1"/>
    </source>
</evidence>
<dbReference type="Proteomes" id="UP000584642">
    <property type="component" value="Unassembled WGS sequence"/>
</dbReference>
<dbReference type="CDD" id="cd03801">
    <property type="entry name" value="GT4_PimA-like"/>
    <property type="match status" value="1"/>
</dbReference>
<dbReference type="Gene3D" id="3.40.50.2000">
    <property type="entry name" value="Glycogen Phosphorylase B"/>
    <property type="match status" value="1"/>
</dbReference>
<evidence type="ECO:0000256" key="3">
    <source>
        <dbReference type="ARBA" id="ARBA00022679"/>
    </source>
</evidence>
<dbReference type="PANTHER" id="PTHR12526">
    <property type="entry name" value="GLYCOSYLTRANSFERASE"/>
    <property type="match status" value="1"/>
</dbReference>